<proteinExistence type="predicted"/>
<dbReference type="SUPFAM" id="SSF48452">
    <property type="entry name" value="TPR-like"/>
    <property type="match status" value="1"/>
</dbReference>
<dbReference type="InterPro" id="IPR053137">
    <property type="entry name" value="NLR-like"/>
</dbReference>
<accession>A0AAJ0CDZ0</accession>
<dbReference type="Pfam" id="PF13424">
    <property type="entry name" value="TPR_12"/>
    <property type="match status" value="1"/>
</dbReference>
<dbReference type="InterPro" id="IPR011990">
    <property type="entry name" value="TPR-like_helical_dom_sf"/>
</dbReference>
<gene>
    <name evidence="1" type="ORF">QQS21_012403</name>
</gene>
<comment type="caution">
    <text evidence="1">The sequence shown here is derived from an EMBL/GenBank/DDBJ whole genome shotgun (WGS) entry which is preliminary data.</text>
</comment>
<evidence type="ECO:0000313" key="1">
    <source>
        <dbReference type="EMBL" id="KAK2589912.1"/>
    </source>
</evidence>
<dbReference type="AlphaFoldDB" id="A0AAJ0CDZ0"/>
<reference evidence="1" key="1">
    <citation type="submission" date="2023-06" db="EMBL/GenBank/DDBJ databases">
        <title>Conoideocrella luteorostrata (Hypocreales: Clavicipitaceae), a potential biocontrol fungus for elongate hemlock scale in United States Christmas tree production areas.</title>
        <authorList>
            <person name="Barrett H."/>
            <person name="Lovett B."/>
            <person name="Macias A.M."/>
            <person name="Stajich J.E."/>
            <person name="Kasson M.T."/>
        </authorList>
    </citation>
    <scope>NUCLEOTIDE SEQUENCE</scope>
    <source>
        <strain evidence="1">ARSEF 14590</strain>
    </source>
</reference>
<dbReference type="Proteomes" id="UP001251528">
    <property type="component" value="Unassembled WGS sequence"/>
</dbReference>
<dbReference type="PANTHER" id="PTHR46082:SF11">
    <property type="entry name" value="AAA+ ATPASE DOMAIN-CONTAINING PROTEIN-RELATED"/>
    <property type="match status" value="1"/>
</dbReference>
<keyword evidence="2" id="KW-1185">Reference proteome</keyword>
<evidence type="ECO:0000313" key="2">
    <source>
        <dbReference type="Proteomes" id="UP001251528"/>
    </source>
</evidence>
<protein>
    <recommendedName>
        <fullName evidence="3">Kinesin light chain</fullName>
    </recommendedName>
</protein>
<dbReference type="Gene3D" id="1.25.40.10">
    <property type="entry name" value="Tetratricopeptide repeat domain"/>
    <property type="match status" value="1"/>
</dbReference>
<dbReference type="EMBL" id="JASWJB010000526">
    <property type="protein sequence ID" value="KAK2589912.1"/>
    <property type="molecule type" value="Genomic_DNA"/>
</dbReference>
<organism evidence="1 2">
    <name type="scientific">Conoideocrella luteorostrata</name>
    <dbReference type="NCBI Taxonomy" id="1105319"/>
    <lineage>
        <taxon>Eukaryota</taxon>
        <taxon>Fungi</taxon>
        <taxon>Dikarya</taxon>
        <taxon>Ascomycota</taxon>
        <taxon>Pezizomycotina</taxon>
        <taxon>Sordariomycetes</taxon>
        <taxon>Hypocreomycetidae</taxon>
        <taxon>Hypocreales</taxon>
        <taxon>Clavicipitaceae</taxon>
        <taxon>Conoideocrella</taxon>
    </lineage>
</organism>
<sequence length="85" mass="9994">ERLLNTRERVLGDDHIDTLQSMTDLESTYYLLGQWTEAEELQLQVLETRKNILGAQHPETLKSMDSLAQMYREQRRLSDAEELQT</sequence>
<dbReference type="PANTHER" id="PTHR46082">
    <property type="entry name" value="ATP/GTP-BINDING PROTEIN-RELATED"/>
    <property type="match status" value="1"/>
</dbReference>
<feature type="non-terminal residue" evidence="1">
    <location>
        <position position="1"/>
    </location>
</feature>
<evidence type="ECO:0008006" key="3">
    <source>
        <dbReference type="Google" id="ProtNLM"/>
    </source>
</evidence>
<name>A0AAJ0CDZ0_9HYPO</name>